<evidence type="ECO:0000256" key="7">
    <source>
        <dbReference type="SAM" id="MobiDB-lite"/>
    </source>
</evidence>
<keyword evidence="3" id="KW-0479">Metal-binding</keyword>
<dbReference type="Pfam" id="PF02668">
    <property type="entry name" value="TauD"/>
    <property type="match status" value="1"/>
</dbReference>
<keyword evidence="4 9" id="KW-0223">Dioxygenase</keyword>
<comment type="caution">
    <text evidence="9">The sequence shown here is derived from an EMBL/GenBank/DDBJ whole genome shotgun (WGS) entry which is preliminary data.</text>
</comment>
<dbReference type="SUPFAM" id="SSF51197">
    <property type="entry name" value="Clavaminate synthase-like"/>
    <property type="match status" value="1"/>
</dbReference>
<dbReference type="Proteomes" id="UP001596047">
    <property type="component" value="Unassembled WGS sequence"/>
</dbReference>
<comment type="cofactor">
    <cofactor evidence="1">
        <name>Fe(2+)</name>
        <dbReference type="ChEBI" id="CHEBI:29033"/>
    </cofactor>
</comment>
<evidence type="ECO:0000256" key="2">
    <source>
        <dbReference type="ARBA" id="ARBA00005896"/>
    </source>
</evidence>
<dbReference type="EMBL" id="JBHSOW010000081">
    <property type="protein sequence ID" value="MFC5651873.1"/>
    <property type="molecule type" value="Genomic_DNA"/>
</dbReference>
<gene>
    <name evidence="9" type="ORF">ACFPYJ_22675</name>
</gene>
<evidence type="ECO:0000256" key="6">
    <source>
        <dbReference type="ARBA" id="ARBA00023004"/>
    </source>
</evidence>
<proteinExistence type="inferred from homology"/>
<feature type="region of interest" description="Disordered" evidence="7">
    <location>
        <begin position="297"/>
        <end position="328"/>
    </location>
</feature>
<protein>
    <submittedName>
        <fullName evidence="9">TauD/TfdA dioxygenase family protein</fullName>
    </submittedName>
</protein>
<dbReference type="InterPro" id="IPR051323">
    <property type="entry name" value="AtsK-like"/>
</dbReference>
<evidence type="ECO:0000256" key="4">
    <source>
        <dbReference type="ARBA" id="ARBA00022964"/>
    </source>
</evidence>
<sequence length="328" mass="35984">MSKVELNNEVNQADEAGLEILPVAGRIGAEIRGVKLSSDLDAQTVAEIRQALLKHKVIFFRGQTHLDDAGQEALAQVFGDPVAHPTVPIKQGTEYVLELNSDHGGRADSWHTDVTFVDAYPQASILRAVVVPAAGGDTVWANTAAAYENLPAELKTLVDGLWAVHTNEYDYAAYRNKVSEESLRRHKEVFVSTLYETEHPLVRVHPETGERTLILGHFAKKIVGLSSADSAQLLSLLQGHVTRLENTVRWRWAAGDVVIWDNRATQHYAVNDYGDQHRVVRRVTVDGDIPVSIDGRQSVTRKKVTSASQAAAEGQDSQANSEQQAESA</sequence>
<evidence type="ECO:0000259" key="8">
    <source>
        <dbReference type="Pfam" id="PF02668"/>
    </source>
</evidence>
<dbReference type="InterPro" id="IPR042098">
    <property type="entry name" value="TauD-like_sf"/>
</dbReference>
<evidence type="ECO:0000313" key="10">
    <source>
        <dbReference type="Proteomes" id="UP001596047"/>
    </source>
</evidence>
<keyword evidence="6" id="KW-0408">Iron</keyword>
<dbReference type="InterPro" id="IPR003819">
    <property type="entry name" value="TauD/TfdA-like"/>
</dbReference>
<feature type="compositionally biased region" description="Polar residues" evidence="7">
    <location>
        <begin position="305"/>
        <end position="328"/>
    </location>
</feature>
<keyword evidence="10" id="KW-1185">Reference proteome</keyword>
<evidence type="ECO:0000256" key="5">
    <source>
        <dbReference type="ARBA" id="ARBA00023002"/>
    </source>
</evidence>
<organism evidence="9 10">
    <name type="scientific">Paenibacillus solisilvae</name>
    <dbReference type="NCBI Taxonomy" id="2486751"/>
    <lineage>
        <taxon>Bacteria</taxon>
        <taxon>Bacillati</taxon>
        <taxon>Bacillota</taxon>
        <taxon>Bacilli</taxon>
        <taxon>Bacillales</taxon>
        <taxon>Paenibacillaceae</taxon>
        <taxon>Paenibacillus</taxon>
    </lineage>
</organism>
<evidence type="ECO:0000256" key="1">
    <source>
        <dbReference type="ARBA" id="ARBA00001954"/>
    </source>
</evidence>
<evidence type="ECO:0000313" key="9">
    <source>
        <dbReference type="EMBL" id="MFC5651873.1"/>
    </source>
</evidence>
<dbReference type="RefSeq" id="WP_379190507.1">
    <property type="nucleotide sequence ID" value="NZ_JBHSOW010000081.1"/>
</dbReference>
<accession>A0ABW0W345</accession>
<dbReference type="Gene3D" id="3.60.130.10">
    <property type="entry name" value="Clavaminate synthase-like"/>
    <property type="match status" value="1"/>
</dbReference>
<comment type="similarity">
    <text evidence="2">Belongs to the TfdA dioxygenase family.</text>
</comment>
<dbReference type="PANTHER" id="PTHR30468">
    <property type="entry name" value="ALPHA-KETOGLUTARATE-DEPENDENT SULFONATE DIOXYGENASE"/>
    <property type="match status" value="1"/>
</dbReference>
<keyword evidence="5" id="KW-0560">Oxidoreductase</keyword>
<dbReference type="GO" id="GO:0051213">
    <property type="term" value="F:dioxygenase activity"/>
    <property type="evidence" value="ECO:0007669"/>
    <property type="project" value="UniProtKB-KW"/>
</dbReference>
<dbReference type="PANTHER" id="PTHR30468:SF5">
    <property type="entry name" value="ALPHA-KETOGLUTARATE-DEPENDENT SULFATE ESTER DIOXYGENASE"/>
    <property type="match status" value="1"/>
</dbReference>
<reference evidence="10" key="1">
    <citation type="journal article" date="2019" name="Int. J. Syst. Evol. Microbiol.">
        <title>The Global Catalogue of Microorganisms (GCM) 10K type strain sequencing project: providing services to taxonomists for standard genome sequencing and annotation.</title>
        <authorList>
            <consortium name="The Broad Institute Genomics Platform"/>
            <consortium name="The Broad Institute Genome Sequencing Center for Infectious Disease"/>
            <person name="Wu L."/>
            <person name="Ma J."/>
        </authorList>
    </citation>
    <scope>NUCLEOTIDE SEQUENCE [LARGE SCALE GENOMIC DNA]</scope>
    <source>
        <strain evidence="10">CGMCC 1.3240</strain>
    </source>
</reference>
<evidence type="ECO:0000256" key="3">
    <source>
        <dbReference type="ARBA" id="ARBA00022723"/>
    </source>
</evidence>
<name>A0ABW0W345_9BACL</name>
<feature type="domain" description="TauD/TfdA-like" evidence="8">
    <location>
        <begin position="20"/>
        <end position="284"/>
    </location>
</feature>